<sequence length="125" mass="14185">MSKQICSVRKILEDIQNISEECSEGRNSESENKQIESEDNLFDIEEVESNKTLSLKINKLKFGKKIVESLTTERPSDNFKQVSGPTTYAKRNIISGKTKTAFSVIIDNNIISYTKKCTGTKYYGF</sequence>
<proteinExistence type="predicted"/>
<name>A0A834JZI3_VESPE</name>
<protein>
    <submittedName>
        <fullName evidence="1">Uncharacterized protein</fullName>
    </submittedName>
</protein>
<dbReference type="EMBL" id="JACSDY010000021">
    <property type="protein sequence ID" value="KAF7394471.1"/>
    <property type="molecule type" value="Genomic_DNA"/>
</dbReference>
<organism evidence="1 2">
    <name type="scientific">Vespula pensylvanica</name>
    <name type="common">Western yellow jacket</name>
    <name type="synonym">Wasp</name>
    <dbReference type="NCBI Taxonomy" id="30213"/>
    <lineage>
        <taxon>Eukaryota</taxon>
        <taxon>Metazoa</taxon>
        <taxon>Ecdysozoa</taxon>
        <taxon>Arthropoda</taxon>
        <taxon>Hexapoda</taxon>
        <taxon>Insecta</taxon>
        <taxon>Pterygota</taxon>
        <taxon>Neoptera</taxon>
        <taxon>Endopterygota</taxon>
        <taxon>Hymenoptera</taxon>
        <taxon>Apocrita</taxon>
        <taxon>Aculeata</taxon>
        <taxon>Vespoidea</taxon>
        <taxon>Vespidae</taxon>
        <taxon>Vespinae</taxon>
        <taxon>Vespula</taxon>
    </lineage>
</organism>
<reference evidence="1" key="1">
    <citation type="journal article" date="2020" name="G3 (Bethesda)">
        <title>High-Quality Assemblies for Three Invasive Social Wasps from the &lt;i&gt;Vespula&lt;/i&gt; Genus.</title>
        <authorList>
            <person name="Harrop T.W.R."/>
            <person name="Guhlin J."/>
            <person name="McLaughlin G.M."/>
            <person name="Permina E."/>
            <person name="Stockwell P."/>
            <person name="Gilligan J."/>
            <person name="Le Lec M.F."/>
            <person name="Gruber M.A.M."/>
            <person name="Quinn O."/>
            <person name="Lovegrove M."/>
            <person name="Duncan E.J."/>
            <person name="Remnant E.J."/>
            <person name="Van Eeckhoven J."/>
            <person name="Graham B."/>
            <person name="Knapp R.A."/>
            <person name="Langford K.W."/>
            <person name="Kronenberg Z."/>
            <person name="Press M.O."/>
            <person name="Eacker S.M."/>
            <person name="Wilson-Rankin E.E."/>
            <person name="Purcell J."/>
            <person name="Lester P.J."/>
            <person name="Dearden P.K."/>
        </authorList>
    </citation>
    <scope>NUCLEOTIDE SEQUENCE</scope>
    <source>
        <strain evidence="1">Volc-1</strain>
    </source>
</reference>
<accession>A0A834JZI3</accession>
<evidence type="ECO:0000313" key="1">
    <source>
        <dbReference type="EMBL" id="KAF7394471.1"/>
    </source>
</evidence>
<dbReference type="Proteomes" id="UP000600918">
    <property type="component" value="Unassembled WGS sequence"/>
</dbReference>
<gene>
    <name evidence="1" type="ORF">H0235_017066</name>
</gene>
<comment type="caution">
    <text evidence="1">The sequence shown here is derived from an EMBL/GenBank/DDBJ whole genome shotgun (WGS) entry which is preliminary data.</text>
</comment>
<evidence type="ECO:0000313" key="2">
    <source>
        <dbReference type="Proteomes" id="UP000600918"/>
    </source>
</evidence>
<keyword evidence="2" id="KW-1185">Reference proteome</keyword>
<dbReference type="AlphaFoldDB" id="A0A834JZI3"/>